<feature type="signal peptide" evidence="1">
    <location>
        <begin position="1"/>
        <end position="27"/>
    </location>
</feature>
<keyword evidence="3" id="KW-1185">Reference proteome</keyword>
<evidence type="ECO:0000313" key="2">
    <source>
        <dbReference type="EMBL" id="KAJ1096648.1"/>
    </source>
</evidence>
<evidence type="ECO:0000256" key="1">
    <source>
        <dbReference type="SAM" id="SignalP"/>
    </source>
</evidence>
<feature type="chain" id="PRO_5043955948" description="Secreted protein" evidence="1">
    <location>
        <begin position="28"/>
        <end position="131"/>
    </location>
</feature>
<comment type="caution">
    <text evidence="2">The sequence shown here is derived from an EMBL/GenBank/DDBJ whole genome shotgun (WGS) entry which is preliminary data.</text>
</comment>
<accession>A0AAV7M451</accession>
<sequence>MLARTRTTTTSHGVWCILCCQIAPAAARSDGGTQPVAAEGRVYAGCLRRGTARVPREPYLAAVRPHCLAQRPLTTHLVVDCPVRGPAGKKMCSSIRALRKPSKKKKDMYNIQVFECRAGADDGEVNTGSVH</sequence>
<dbReference type="Proteomes" id="UP001066276">
    <property type="component" value="Chromosome 10"/>
</dbReference>
<name>A0AAV7M451_PLEWA</name>
<dbReference type="EMBL" id="JANPWB010000014">
    <property type="protein sequence ID" value="KAJ1096648.1"/>
    <property type="molecule type" value="Genomic_DNA"/>
</dbReference>
<gene>
    <name evidence="2" type="ORF">NDU88_001783</name>
</gene>
<protein>
    <recommendedName>
        <fullName evidence="4">Secreted protein</fullName>
    </recommendedName>
</protein>
<proteinExistence type="predicted"/>
<evidence type="ECO:0000313" key="3">
    <source>
        <dbReference type="Proteomes" id="UP001066276"/>
    </source>
</evidence>
<dbReference type="AlphaFoldDB" id="A0AAV7M451"/>
<evidence type="ECO:0008006" key="4">
    <source>
        <dbReference type="Google" id="ProtNLM"/>
    </source>
</evidence>
<keyword evidence="1" id="KW-0732">Signal</keyword>
<organism evidence="2 3">
    <name type="scientific">Pleurodeles waltl</name>
    <name type="common">Iberian ribbed newt</name>
    <dbReference type="NCBI Taxonomy" id="8319"/>
    <lineage>
        <taxon>Eukaryota</taxon>
        <taxon>Metazoa</taxon>
        <taxon>Chordata</taxon>
        <taxon>Craniata</taxon>
        <taxon>Vertebrata</taxon>
        <taxon>Euteleostomi</taxon>
        <taxon>Amphibia</taxon>
        <taxon>Batrachia</taxon>
        <taxon>Caudata</taxon>
        <taxon>Salamandroidea</taxon>
        <taxon>Salamandridae</taxon>
        <taxon>Pleurodelinae</taxon>
        <taxon>Pleurodeles</taxon>
    </lineage>
</organism>
<reference evidence="2" key="1">
    <citation type="journal article" date="2022" name="bioRxiv">
        <title>Sequencing and chromosome-scale assembly of the giantPleurodeles waltlgenome.</title>
        <authorList>
            <person name="Brown T."/>
            <person name="Elewa A."/>
            <person name="Iarovenko S."/>
            <person name="Subramanian E."/>
            <person name="Araus A.J."/>
            <person name="Petzold A."/>
            <person name="Susuki M."/>
            <person name="Suzuki K.-i.T."/>
            <person name="Hayashi T."/>
            <person name="Toyoda A."/>
            <person name="Oliveira C."/>
            <person name="Osipova E."/>
            <person name="Leigh N.D."/>
            <person name="Simon A."/>
            <person name="Yun M.H."/>
        </authorList>
    </citation>
    <scope>NUCLEOTIDE SEQUENCE</scope>
    <source>
        <strain evidence="2">20211129_DDA</strain>
        <tissue evidence="2">Liver</tissue>
    </source>
</reference>